<evidence type="ECO:0000256" key="1">
    <source>
        <dbReference type="ARBA" id="ARBA00004141"/>
    </source>
</evidence>
<dbReference type="PANTHER" id="PTHR42714:SF2">
    <property type="entry name" value="TRNA MODIFICATION GTPASE GTPBP3, MITOCHONDRIAL"/>
    <property type="match status" value="1"/>
</dbReference>
<dbReference type="EMBL" id="WVIC01000024">
    <property type="protein sequence ID" value="NCJ07324.1"/>
    <property type="molecule type" value="Genomic_DNA"/>
</dbReference>
<dbReference type="Proteomes" id="UP000607397">
    <property type="component" value="Unassembled WGS sequence"/>
</dbReference>
<dbReference type="RefSeq" id="WP_161825800.1">
    <property type="nucleotide sequence ID" value="NZ_WVIC01000024.1"/>
</dbReference>
<gene>
    <name evidence="7" type="ORF">GS597_12565</name>
</gene>
<evidence type="ECO:0000256" key="5">
    <source>
        <dbReference type="SAM" id="Phobius"/>
    </source>
</evidence>
<sequence>MGTSRLLILLVGLAIILGLVLWLVSALQGFYGQITSPWLANLVLALIIGLLIVLIGAFIYYLWQFRRRPRRAKVEPQVPVAKTDAATQTLAAVRRQVAQIQDEMTRQALLERSRDIEAGFARQTFKIVVFGTGSAGKTSLVNALIGRMAGAVGATLGTTTVGQTYSFQLRGIDRDLWITDTPGLLEPGVAGTEREQAARKLATEADLLLFVVDQDLTQSEYRPLSTLGHIGKRSLLVLNKIDRYRPEDREAILGQLRERVRSWMTPEDVVAIAAHPQPVILPSKETLQPDPDLQNLLRRMSRVLRVEGDDLMADNILLQSQRLGEEVRELLDQQRRRQADQVVDRFQWIGAGVIWVTPIPVVDLLATAAVNAQMVVEIAQVYGCELNLERGRELAVSLAKTLGSLGIVKGVLEIVSRALQFSVAGYVVGKTVQAISAAYLIRIAGKSFIEYFRNDQDWGDGGITEVVQHQFQLNRRDEFVKAFIQDAITKLPESLGLALRQKAEAPEPQGDDWE</sequence>
<dbReference type="CDD" id="cd00880">
    <property type="entry name" value="Era_like"/>
    <property type="match status" value="1"/>
</dbReference>
<comment type="caution">
    <text evidence="7">The sequence shown here is derived from an EMBL/GenBank/DDBJ whole genome shotgun (WGS) entry which is preliminary data.</text>
</comment>
<dbReference type="InterPro" id="IPR006073">
    <property type="entry name" value="GTP-bd"/>
</dbReference>
<dbReference type="PANTHER" id="PTHR42714">
    <property type="entry name" value="TRNA MODIFICATION GTPASE GTPBP3"/>
    <property type="match status" value="1"/>
</dbReference>
<dbReference type="InterPro" id="IPR021147">
    <property type="entry name" value="DUF697"/>
</dbReference>
<keyword evidence="3 5" id="KW-1133">Transmembrane helix</keyword>
<dbReference type="Gene3D" id="3.40.50.300">
    <property type="entry name" value="P-loop containing nucleotide triphosphate hydrolases"/>
    <property type="match status" value="1"/>
</dbReference>
<reference evidence="7" key="1">
    <citation type="submission" date="2019-12" db="EMBL/GenBank/DDBJ databases">
        <title>High-Quality draft genome sequences of three cyanobacteria isolated from the limestone walls of the Old Cathedral of Coimbra.</title>
        <authorList>
            <person name="Tiago I."/>
            <person name="Soares F."/>
            <person name="Portugal A."/>
        </authorList>
    </citation>
    <scope>NUCLEOTIDE SEQUENCE [LARGE SCALE GENOMIC DNA]</scope>
    <source>
        <strain evidence="7">C</strain>
    </source>
</reference>
<dbReference type="GO" id="GO:0030488">
    <property type="term" value="P:tRNA methylation"/>
    <property type="evidence" value="ECO:0007669"/>
    <property type="project" value="TreeGrafter"/>
</dbReference>
<name>A0A8K2A7V8_9CYAN</name>
<keyword evidence="8" id="KW-1185">Reference proteome</keyword>
<keyword evidence="2 5" id="KW-0812">Transmembrane</keyword>
<evidence type="ECO:0000259" key="6">
    <source>
        <dbReference type="Pfam" id="PF01926"/>
    </source>
</evidence>
<organism evidence="7 8">
    <name type="scientific">Petrachloros mirabilis ULC683</name>
    <dbReference type="NCBI Taxonomy" id="2781853"/>
    <lineage>
        <taxon>Bacteria</taxon>
        <taxon>Bacillati</taxon>
        <taxon>Cyanobacteriota</taxon>
        <taxon>Cyanophyceae</taxon>
        <taxon>Synechococcales</taxon>
        <taxon>Petrachlorosaceae</taxon>
        <taxon>Petrachloros</taxon>
        <taxon>Petrachloros mirabilis</taxon>
    </lineage>
</organism>
<dbReference type="GO" id="GO:0016020">
    <property type="term" value="C:membrane"/>
    <property type="evidence" value="ECO:0007669"/>
    <property type="project" value="UniProtKB-SubCell"/>
</dbReference>
<dbReference type="GO" id="GO:0002098">
    <property type="term" value="P:tRNA wobble uridine modification"/>
    <property type="evidence" value="ECO:0007669"/>
    <property type="project" value="TreeGrafter"/>
</dbReference>
<dbReference type="SUPFAM" id="SSF52540">
    <property type="entry name" value="P-loop containing nucleoside triphosphate hydrolases"/>
    <property type="match status" value="1"/>
</dbReference>
<dbReference type="GO" id="GO:0005525">
    <property type="term" value="F:GTP binding"/>
    <property type="evidence" value="ECO:0007669"/>
    <property type="project" value="InterPro"/>
</dbReference>
<comment type="subcellular location">
    <subcellularLocation>
        <location evidence="1">Membrane</location>
        <topology evidence="1">Multi-pass membrane protein</topology>
    </subcellularLocation>
</comment>
<dbReference type="Pfam" id="PF05128">
    <property type="entry name" value="DUF697"/>
    <property type="match status" value="1"/>
</dbReference>
<keyword evidence="4 5" id="KW-0472">Membrane</keyword>
<dbReference type="AlphaFoldDB" id="A0A8K2A7V8"/>
<proteinExistence type="predicted"/>
<dbReference type="InterPro" id="IPR027417">
    <property type="entry name" value="P-loop_NTPase"/>
</dbReference>
<evidence type="ECO:0000313" key="7">
    <source>
        <dbReference type="EMBL" id="NCJ07324.1"/>
    </source>
</evidence>
<dbReference type="Pfam" id="PF01926">
    <property type="entry name" value="MMR_HSR1"/>
    <property type="match status" value="1"/>
</dbReference>
<evidence type="ECO:0000313" key="8">
    <source>
        <dbReference type="Proteomes" id="UP000607397"/>
    </source>
</evidence>
<accession>A0A8K2A7V8</accession>
<evidence type="ECO:0000256" key="3">
    <source>
        <dbReference type="ARBA" id="ARBA00022989"/>
    </source>
</evidence>
<protein>
    <submittedName>
        <fullName evidence="7">DUF697 domain-containing protein</fullName>
    </submittedName>
</protein>
<feature type="domain" description="G" evidence="6">
    <location>
        <begin position="126"/>
        <end position="240"/>
    </location>
</feature>
<evidence type="ECO:0000256" key="4">
    <source>
        <dbReference type="ARBA" id="ARBA00023136"/>
    </source>
</evidence>
<evidence type="ECO:0000256" key="2">
    <source>
        <dbReference type="ARBA" id="ARBA00022692"/>
    </source>
</evidence>
<dbReference type="GO" id="GO:0005829">
    <property type="term" value="C:cytosol"/>
    <property type="evidence" value="ECO:0007669"/>
    <property type="project" value="TreeGrafter"/>
</dbReference>
<feature type="transmembrane region" description="Helical" evidence="5">
    <location>
        <begin position="42"/>
        <end position="63"/>
    </location>
</feature>